<accession>Q1QIM7</accession>
<gene>
    <name evidence="3" type="ordered locus">Nham_3185</name>
</gene>
<dbReference type="STRING" id="323097.Nham_3185"/>
<keyword evidence="2" id="KW-0732">Signal</keyword>
<evidence type="ECO:0000313" key="4">
    <source>
        <dbReference type="Proteomes" id="UP000001953"/>
    </source>
</evidence>
<feature type="chain" id="PRO_5004195713" evidence="2">
    <location>
        <begin position="22"/>
        <end position="255"/>
    </location>
</feature>
<feature type="region of interest" description="Disordered" evidence="1">
    <location>
        <begin position="46"/>
        <end position="89"/>
    </location>
</feature>
<reference evidence="3 4" key="1">
    <citation type="submission" date="2006-03" db="EMBL/GenBank/DDBJ databases">
        <title>Complete sequence of chromosome of Nitrobacter hamburgensis X14.</title>
        <authorList>
            <consortium name="US DOE Joint Genome Institute"/>
            <person name="Copeland A."/>
            <person name="Lucas S."/>
            <person name="Lapidus A."/>
            <person name="Barry K."/>
            <person name="Detter J.C."/>
            <person name="Glavina del Rio T."/>
            <person name="Hammon N."/>
            <person name="Israni S."/>
            <person name="Dalin E."/>
            <person name="Tice H."/>
            <person name="Pitluck S."/>
            <person name="Chain P."/>
            <person name="Malfatti S."/>
            <person name="Shin M."/>
            <person name="Vergez L."/>
            <person name="Schmutz J."/>
            <person name="Larimer F."/>
            <person name="Land M."/>
            <person name="Hauser L."/>
            <person name="Kyrpides N."/>
            <person name="Ivanova N."/>
            <person name="Ward B."/>
            <person name="Arp D."/>
            <person name="Klotz M."/>
            <person name="Stein L."/>
            <person name="O'Mullan G."/>
            <person name="Starkenburg S."/>
            <person name="Sayavedra L."/>
            <person name="Poret-Peterson A.T."/>
            <person name="Gentry M.E."/>
            <person name="Bruce D."/>
            <person name="Richardson P."/>
        </authorList>
    </citation>
    <scope>NUCLEOTIDE SEQUENCE [LARGE SCALE GENOMIC DNA]</scope>
    <source>
        <strain evidence="4">DSM 10229 / NCIMB 13809 / X14</strain>
    </source>
</reference>
<keyword evidence="4" id="KW-1185">Reference proteome</keyword>
<name>Q1QIM7_NITHX</name>
<evidence type="ECO:0000313" key="3">
    <source>
        <dbReference type="EMBL" id="ABE63920.1"/>
    </source>
</evidence>
<feature type="region of interest" description="Disordered" evidence="1">
    <location>
        <begin position="217"/>
        <end position="255"/>
    </location>
</feature>
<proteinExistence type="predicted"/>
<dbReference type="HOGENOM" id="CLU_1259434_0_0_5"/>
<dbReference type="EMBL" id="CP000319">
    <property type="protein sequence ID" value="ABE63920.1"/>
    <property type="molecule type" value="Genomic_DNA"/>
</dbReference>
<sequence length="255" mass="26122">MIVRRLIVPLILAVFATSVTDALGQTPFPAPLPNGAVGTVNDPAFPPVRGSVGTPNDSAFPSVNGTSARSTAAPRQDSAFPPVNGTTSAKADAPAAFPSGGAAPMLGGFGAPPPRQAGPPGGEECMKEFVPLREAAEKRGKLIQAAGARHAPPDEACKLIGQYSQAEIKMVKFIDTHSQKCGIPDNVGKQMRANHKATEAMLQKVCDVAKQAKMRAPAGPSLSEVLGSAGGMPEATTSKKGGSTFDTLSGNVLTR</sequence>
<protein>
    <submittedName>
        <fullName evidence="3">Uncharacterized protein</fullName>
    </submittedName>
</protein>
<dbReference type="Proteomes" id="UP000001953">
    <property type="component" value="Chromosome"/>
</dbReference>
<evidence type="ECO:0000256" key="2">
    <source>
        <dbReference type="SAM" id="SignalP"/>
    </source>
</evidence>
<dbReference type="KEGG" id="nha:Nham_3185"/>
<dbReference type="AlphaFoldDB" id="Q1QIM7"/>
<organism evidence="3 4">
    <name type="scientific">Nitrobacter hamburgensis (strain DSM 10229 / NCIMB 13809 / X14)</name>
    <dbReference type="NCBI Taxonomy" id="323097"/>
    <lineage>
        <taxon>Bacteria</taxon>
        <taxon>Pseudomonadati</taxon>
        <taxon>Pseudomonadota</taxon>
        <taxon>Alphaproteobacteria</taxon>
        <taxon>Hyphomicrobiales</taxon>
        <taxon>Nitrobacteraceae</taxon>
        <taxon>Nitrobacter</taxon>
    </lineage>
</organism>
<evidence type="ECO:0000256" key="1">
    <source>
        <dbReference type="SAM" id="MobiDB-lite"/>
    </source>
</evidence>
<feature type="compositionally biased region" description="Polar residues" evidence="1">
    <location>
        <begin position="235"/>
        <end position="255"/>
    </location>
</feature>
<feature type="compositionally biased region" description="Polar residues" evidence="1">
    <location>
        <begin position="53"/>
        <end position="70"/>
    </location>
</feature>
<dbReference type="eggNOG" id="ENOG502ZIBH">
    <property type="taxonomic scope" value="Bacteria"/>
</dbReference>
<feature type="signal peptide" evidence="2">
    <location>
        <begin position="1"/>
        <end position="21"/>
    </location>
</feature>
<dbReference type="RefSeq" id="WP_011511576.1">
    <property type="nucleotide sequence ID" value="NC_007964.1"/>
</dbReference>
<dbReference type="OrthoDB" id="8264791at2"/>